<dbReference type="InterPro" id="IPR001865">
    <property type="entry name" value="Ribosomal_uS2"/>
</dbReference>
<keyword evidence="5" id="KW-0150">Chloroplast</keyword>
<dbReference type="PRINTS" id="PR00395">
    <property type="entry name" value="RIBOSOMALS2"/>
</dbReference>
<dbReference type="PANTHER" id="PTHR12534:SF0">
    <property type="entry name" value="SMALL RIBOSOMAL SUBUNIT PROTEIN US2M"/>
    <property type="match status" value="1"/>
</dbReference>
<dbReference type="PANTHER" id="PTHR12534">
    <property type="entry name" value="30S RIBOSOMAL PROTEIN S2 PROKARYOTIC AND ORGANELLAR"/>
    <property type="match status" value="1"/>
</dbReference>
<dbReference type="Pfam" id="PF00318">
    <property type="entry name" value="Ribosomal_S2"/>
    <property type="match status" value="1"/>
</dbReference>
<sequence length="232" mass="26765">MQDILKEMIEAGVHFGHPKHQWNPKMSPYIYKEQNGIHIIDIIQTCYYLKNVTHFLEQSTAQGKKILFVGTKKQAAEIIKQIAIDSNTFFVNQRWLGGLLTNWSTLRQSIMKLNRLQNIEISNSLSKKNKLQLQKKRDKLEKYIGGLKNMSQLPDIIIIIGQQKELNAISECRKLGLRTITLLDTNCNPLLADLFVPANDDSISSIKFILNEFLKSIKKGQNLYLQRKKLKN</sequence>
<dbReference type="GO" id="GO:0003735">
    <property type="term" value="F:structural constituent of ribosome"/>
    <property type="evidence" value="ECO:0007669"/>
    <property type="project" value="InterPro"/>
</dbReference>
<evidence type="ECO:0000256" key="3">
    <source>
        <dbReference type="ARBA" id="ARBA00023274"/>
    </source>
</evidence>
<comment type="similarity">
    <text evidence="1 4">Belongs to the universal ribosomal protein uS2 family.</text>
</comment>
<reference evidence="5" key="2">
    <citation type="submission" date="2016-08" db="EMBL/GenBank/DDBJ databases">
        <authorList>
            <person name="Seilhamer J.J."/>
        </authorList>
    </citation>
    <scope>NUCLEOTIDE SEQUENCE</scope>
</reference>
<evidence type="ECO:0000256" key="1">
    <source>
        <dbReference type="ARBA" id="ARBA00006242"/>
    </source>
</evidence>
<dbReference type="InterPro" id="IPR023591">
    <property type="entry name" value="Ribosomal_uS2_flav_dom_sf"/>
</dbReference>
<dbReference type="InterPro" id="IPR005706">
    <property type="entry name" value="Ribosomal_uS2_bac/mit/plastid"/>
</dbReference>
<keyword evidence="5" id="KW-0934">Plastid</keyword>
<keyword evidence="2 4" id="KW-0689">Ribosomal protein</keyword>
<dbReference type="Gene3D" id="3.40.50.10490">
    <property type="entry name" value="Glucose-6-phosphate isomerase like protein, domain 1"/>
    <property type="match status" value="1"/>
</dbReference>
<dbReference type="GeneID" id="29288611"/>
<reference evidence="5" key="1">
    <citation type="journal article" date="2016" name="Genome Biol. Evol.">
        <title>Evolutionary Dynamics of Chloroplast Genomes in Low Light: A Case Study of the Endolithic Green Alga Ostreobium quekettii.</title>
        <authorList>
            <person name="R Marcelino V."/>
            <person name="Cremen M.C."/>
            <person name="Jackson C.J."/>
            <person name="Larkum A.A."/>
            <person name="Verbruggen H."/>
        </authorList>
    </citation>
    <scope>NUCLEOTIDE SEQUENCE</scope>
</reference>
<evidence type="ECO:0000256" key="2">
    <source>
        <dbReference type="ARBA" id="ARBA00022980"/>
    </source>
</evidence>
<dbReference type="PROSITE" id="PS00962">
    <property type="entry name" value="RIBOSOMAL_S2_1"/>
    <property type="match status" value="1"/>
</dbReference>
<protein>
    <recommendedName>
        <fullName evidence="4">Small ribosomal subunit protein uS2c</fullName>
    </recommendedName>
</protein>
<dbReference type="GO" id="GO:0009507">
    <property type="term" value="C:chloroplast"/>
    <property type="evidence" value="ECO:0007669"/>
    <property type="project" value="UniProtKB-SubCell"/>
</dbReference>
<keyword evidence="3 4" id="KW-0687">Ribonucleoprotein</keyword>
<dbReference type="EMBL" id="KX808497">
    <property type="protein sequence ID" value="AOP19144.1"/>
    <property type="molecule type" value="Genomic_DNA"/>
</dbReference>
<evidence type="ECO:0000256" key="4">
    <source>
        <dbReference type="HAMAP-Rule" id="MF_00291"/>
    </source>
</evidence>
<dbReference type="NCBIfam" id="TIGR01011">
    <property type="entry name" value="rpsB_bact"/>
    <property type="match status" value="1"/>
</dbReference>
<dbReference type="SUPFAM" id="SSF52313">
    <property type="entry name" value="Ribosomal protein S2"/>
    <property type="match status" value="1"/>
</dbReference>
<organism evidence="5">
    <name type="scientific">Derbesia sp. WEST4838</name>
    <dbReference type="NCBI Taxonomy" id="1847751"/>
    <lineage>
        <taxon>Eukaryota</taxon>
        <taxon>Viridiplantae</taxon>
        <taxon>Chlorophyta</taxon>
        <taxon>core chlorophytes</taxon>
        <taxon>Ulvophyceae</taxon>
        <taxon>TCBD clade</taxon>
        <taxon>Bryopsidales</taxon>
        <taxon>Bryopsidineae</taxon>
        <taxon>Derbesiaceae</taxon>
        <taxon>Derbesia</taxon>
    </lineage>
</organism>
<dbReference type="Gene3D" id="1.10.287.610">
    <property type="entry name" value="Helix hairpin bin"/>
    <property type="match status" value="1"/>
</dbReference>
<gene>
    <name evidence="4 5" type="primary">rps2</name>
</gene>
<dbReference type="RefSeq" id="YP_009306240.1">
    <property type="nucleotide sequence ID" value="NC_031367.1"/>
</dbReference>
<name>A0A1C9JBC2_9CHLO</name>
<dbReference type="InterPro" id="IPR018130">
    <property type="entry name" value="Ribosomal_uS2_CS"/>
</dbReference>
<dbReference type="CDD" id="cd01425">
    <property type="entry name" value="RPS2"/>
    <property type="match status" value="1"/>
</dbReference>
<dbReference type="GO" id="GO:0006412">
    <property type="term" value="P:translation"/>
    <property type="evidence" value="ECO:0007669"/>
    <property type="project" value="UniProtKB-UniRule"/>
</dbReference>
<dbReference type="AlphaFoldDB" id="A0A1C9JBC2"/>
<accession>A0A1C9JBC2</accession>
<comment type="subcellular location">
    <subcellularLocation>
        <location evidence="4">Plastid</location>
        <location evidence="4">Chloroplast</location>
    </subcellularLocation>
</comment>
<evidence type="ECO:0000313" key="5">
    <source>
        <dbReference type="EMBL" id="AOP19144.1"/>
    </source>
</evidence>
<proteinExistence type="inferred from homology"/>
<dbReference type="HAMAP" id="MF_00291_B">
    <property type="entry name" value="Ribosomal_uS2_B"/>
    <property type="match status" value="1"/>
</dbReference>
<dbReference type="GO" id="GO:0005763">
    <property type="term" value="C:mitochondrial small ribosomal subunit"/>
    <property type="evidence" value="ECO:0007669"/>
    <property type="project" value="TreeGrafter"/>
</dbReference>
<geneLocation type="chloroplast" evidence="5"/>